<organism evidence="12 13">
    <name type="scientific">Marinactinospora rubrisoli</name>
    <dbReference type="NCBI Taxonomy" id="2715399"/>
    <lineage>
        <taxon>Bacteria</taxon>
        <taxon>Bacillati</taxon>
        <taxon>Actinomycetota</taxon>
        <taxon>Actinomycetes</taxon>
        <taxon>Streptosporangiales</taxon>
        <taxon>Nocardiopsidaceae</taxon>
        <taxon>Marinactinospora</taxon>
    </lineage>
</organism>
<reference evidence="13" key="1">
    <citation type="journal article" date="2019" name="Int. J. Syst. Evol. Microbiol.">
        <title>The Global Catalogue of Microorganisms (GCM) 10K type strain sequencing project: providing services to taxonomists for standard genome sequencing and annotation.</title>
        <authorList>
            <consortium name="The Broad Institute Genomics Platform"/>
            <consortium name="The Broad Institute Genome Sequencing Center for Infectious Disease"/>
            <person name="Wu L."/>
            <person name="Ma J."/>
        </authorList>
    </citation>
    <scope>NUCLEOTIDE SEQUENCE [LARGE SCALE GENOMIC DNA]</scope>
    <source>
        <strain evidence="13">CGMCC 4.7382</strain>
    </source>
</reference>
<dbReference type="RefSeq" id="WP_379871605.1">
    <property type="nucleotide sequence ID" value="NZ_JBHTBH010000006.1"/>
</dbReference>
<dbReference type="InterPro" id="IPR000682">
    <property type="entry name" value="PCMT"/>
</dbReference>
<dbReference type="InterPro" id="IPR029063">
    <property type="entry name" value="SAM-dependent_MTases_sf"/>
</dbReference>
<keyword evidence="13" id="KW-1185">Reference proteome</keyword>
<protein>
    <recommendedName>
        <fullName evidence="4">Protein-L-isoaspartate O-methyltransferase</fullName>
        <ecNumber evidence="3">2.1.1.77</ecNumber>
    </recommendedName>
    <alternativeName>
        <fullName evidence="11">L-isoaspartyl protein carboxyl methyltransferase</fullName>
    </alternativeName>
    <alternativeName>
        <fullName evidence="9">Protein L-isoaspartyl methyltransferase</fullName>
    </alternativeName>
    <alternativeName>
        <fullName evidence="10">Protein-beta-aspartate methyltransferase</fullName>
    </alternativeName>
</protein>
<evidence type="ECO:0000256" key="8">
    <source>
        <dbReference type="ARBA" id="ARBA00022691"/>
    </source>
</evidence>
<gene>
    <name evidence="12" type="ORF">ACFQRF_14505</name>
</gene>
<dbReference type="Pfam" id="PF01135">
    <property type="entry name" value="PCMT"/>
    <property type="match status" value="1"/>
</dbReference>
<accession>A0ABW2KIF0</accession>
<evidence type="ECO:0000256" key="11">
    <source>
        <dbReference type="ARBA" id="ARBA00031350"/>
    </source>
</evidence>
<dbReference type="GO" id="GO:0008168">
    <property type="term" value="F:methyltransferase activity"/>
    <property type="evidence" value="ECO:0007669"/>
    <property type="project" value="UniProtKB-KW"/>
</dbReference>
<comment type="similarity">
    <text evidence="2">Belongs to the methyltransferase superfamily. L-isoaspartyl/D-aspartyl protein methyltransferase family.</text>
</comment>
<keyword evidence="7" id="KW-0808">Transferase</keyword>
<evidence type="ECO:0000256" key="4">
    <source>
        <dbReference type="ARBA" id="ARBA00013346"/>
    </source>
</evidence>
<dbReference type="EC" id="2.1.1.77" evidence="3"/>
<evidence type="ECO:0000313" key="13">
    <source>
        <dbReference type="Proteomes" id="UP001596540"/>
    </source>
</evidence>
<comment type="subcellular location">
    <subcellularLocation>
        <location evidence="1">Cytoplasm</location>
    </subcellularLocation>
</comment>
<dbReference type="Gene3D" id="3.40.50.150">
    <property type="entry name" value="Vaccinia Virus protein VP39"/>
    <property type="match status" value="1"/>
</dbReference>
<proteinExistence type="inferred from homology"/>
<evidence type="ECO:0000313" key="12">
    <source>
        <dbReference type="EMBL" id="MFC7328954.1"/>
    </source>
</evidence>
<evidence type="ECO:0000256" key="6">
    <source>
        <dbReference type="ARBA" id="ARBA00022603"/>
    </source>
</evidence>
<evidence type="ECO:0000256" key="3">
    <source>
        <dbReference type="ARBA" id="ARBA00011890"/>
    </source>
</evidence>
<comment type="caution">
    <text evidence="12">The sequence shown here is derived from an EMBL/GenBank/DDBJ whole genome shotgun (WGS) entry which is preliminary data.</text>
</comment>
<keyword evidence="6 12" id="KW-0489">Methyltransferase</keyword>
<evidence type="ECO:0000256" key="9">
    <source>
        <dbReference type="ARBA" id="ARBA00030757"/>
    </source>
</evidence>
<keyword evidence="8" id="KW-0949">S-adenosyl-L-methionine</keyword>
<sequence>MPPPIGGRIAGLSLPPEWAEVFRAAPRHIFAPDVGWDADRRRWIDRVTDPETWWATVYGDTAIVTQIEDGATELTAETVVRTANYTCSLSAPGVVLDFLRLLAPDPGGQTLEIGTGTGWTAALLSARVGDRNVTSVEVDPRLAEQAAANLELAGFAPTLIVGDGALGWADRAPYDRVHVTCGVREVPYAWVAQTRPGGVVVAPWMSASGARLKVRFVIAADGTAVGRFHGGATYMLLRGQRDPLVPIHGERRESPASVDPRRLDKGGAGLRVALAGLLPGVTVGGGARNPVDGTFRLAVRDLASDSHAIAVAPADGGEARVAQRGPRDLWDELAAAYLDWVSWGEPGAERFGLTVTPDGQRVWLDRPDSPVERRT</sequence>
<evidence type="ECO:0000256" key="2">
    <source>
        <dbReference type="ARBA" id="ARBA00005369"/>
    </source>
</evidence>
<dbReference type="PANTHER" id="PTHR11579:SF0">
    <property type="entry name" value="PROTEIN-L-ISOASPARTATE(D-ASPARTATE) O-METHYLTRANSFERASE"/>
    <property type="match status" value="1"/>
</dbReference>
<dbReference type="SUPFAM" id="SSF53335">
    <property type="entry name" value="S-adenosyl-L-methionine-dependent methyltransferases"/>
    <property type="match status" value="1"/>
</dbReference>
<dbReference type="EMBL" id="JBHTBH010000006">
    <property type="protein sequence ID" value="MFC7328954.1"/>
    <property type="molecule type" value="Genomic_DNA"/>
</dbReference>
<evidence type="ECO:0000256" key="5">
    <source>
        <dbReference type="ARBA" id="ARBA00022490"/>
    </source>
</evidence>
<dbReference type="Proteomes" id="UP001596540">
    <property type="component" value="Unassembled WGS sequence"/>
</dbReference>
<evidence type="ECO:0000256" key="7">
    <source>
        <dbReference type="ARBA" id="ARBA00022679"/>
    </source>
</evidence>
<evidence type="ECO:0000256" key="10">
    <source>
        <dbReference type="ARBA" id="ARBA00031323"/>
    </source>
</evidence>
<keyword evidence="5" id="KW-0963">Cytoplasm</keyword>
<dbReference type="PANTHER" id="PTHR11579">
    <property type="entry name" value="PROTEIN-L-ISOASPARTATE O-METHYLTRANSFERASE"/>
    <property type="match status" value="1"/>
</dbReference>
<name>A0ABW2KIF0_9ACTN</name>
<dbReference type="CDD" id="cd02440">
    <property type="entry name" value="AdoMet_MTases"/>
    <property type="match status" value="1"/>
</dbReference>
<dbReference type="GO" id="GO:0032259">
    <property type="term" value="P:methylation"/>
    <property type="evidence" value="ECO:0007669"/>
    <property type="project" value="UniProtKB-KW"/>
</dbReference>
<evidence type="ECO:0000256" key="1">
    <source>
        <dbReference type="ARBA" id="ARBA00004496"/>
    </source>
</evidence>